<accession>Q2GF48</accession>
<evidence type="ECO:0000313" key="2">
    <source>
        <dbReference type="Proteomes" id="UP000008320"/>
    </source>
</evidence>
<dbReference type="EMBL" id="CP000236">
    <property type="protein sequence ID" value="ABD45121.1"/>
    <property type="molecule type" value="Genomic_DNA"/>
</dbReference>
<reference evidence="1 2" key="1">
    <citation type="journal article" date="2006" name="PLoS Genet.">
        <title>Comparative genomics of emerging human ehrlichiosis agents.</title>
        <authorList>
            <person name="Dunning Hotopp J.C."/>
            <person name="Lin M."/>
            <person name="Madupu R."/>
            <person name="Crabtree J."/>
            <person name="Angiuoli S.V."/>
            <person name="Eisen J.A."/>
            <person name="Seshadri R."/>
            <person name="Ren Q."/>
            <person name="Wu M."/>
            <person name="Utterback T.R."/>
            <person name="Smith S."/>
            <person name="Lewis M."/>
            <person name="Khouri H."/>
            <person name="Zhang C."/>
            <person name="Niu H."/>
            <person name="Lin Q."/>
            <person name="Ohashi N."/>
            <person name="Zhi N."/>
            <person name="Nelson W."/>
            <person name="Brinkac L.M."/>
            <person name="Dodson R.J."/>
            <person name="Rosovitz M.J."/>
            <person name="Sundaram J."/>
            <person name="Daugherty S.C."/>
            <person name="Davidsen T."/>
            <person name="Durkin A.S."/>
            <person name="Gwinn M."/>
            <person name="Haft D.H."/>
            <person name="Selengut J.D."/>
            <person name="Sullivan S.A."/>
            <person name="Zafar N."/>
            <person name="Zhou L."/>
            <person name="Benahmed F."/>
            <person name="Forberger H."/>
            <person name="Halpin R."/>
            <person name="Mulligan S."/>
            <person name="Robinson J."/>
            <person name="White O."/>
            <person name="Rikihisa Y."/>
            <person name="Tettelin H."/>
        </authorList>
    </citation>
    <scope>NUCLEOTIDE SEQUENCE [LARGE SCALE GENOMIC DNA]</scope>
    <source>
        <strain evidence="2">ATCC CRL-10679 / Arkansas</strain>
    </source>
</reference>
<proteinExistence type="predicted"/>
<keyword evidence="2" id="KW-1185">Reference proteome</keyword>
<dbReference type="Proteomes" id="UP000008320">
    <property type="component" value="Chromosome"/>
</dbReference>
<dbReference type="AlphaFoldDB" id="Q2GF48"/>
<name>Q2GF48_EHRCR</name>
<dbReference type="STRING" id="205920.ECH_1151"/>
<dbReference type="eggNOG" id="COG2947">
    <property type="taxonomic scope" value="Bacteria"/>
</dbReference>
<evidence type="ECO:0008006" key="3">
    <source>
        <dbReference type="Google" id="ProtNLM"/>
    </source>
</evidence>
<evidence type="ECO:0000313" key="1">
    <source>
        <dbReference type="EMBL" id="ABD45121.1"/>
    </source>
</evidence>
<gene>
    <name evidence="1" type="ordered locus">ECH_1151</name>
</gene>
<dbReference type="KEGG" id="ech:ECH_1151"/>
<sequence>MILRLFYYSGQEEGIIGIVSMDKEFCLSNTNNKFGVVCVVIILCGCIFN</sequence>
<protein>
    <recommendedName>
        <fullName evidence="3">Lipoprotein</fullName>
    </recommendedName>
</protein>
<dbReference type="HOGENOM" id="CLU_3135117_0_0_5"/>
<organism evidence="1 2">
    <name type="scientific">Ehrlichia chaffeensis (strain ATCC CRL-10679 / Arkansas)</name>
    <dbReference type="NCBI Taxonomy" id="205920"/>
    <lineage>
        <taxon>Bacteria</taxon>
        <taxon>Pseudomonadati</taxon>
        <taxon>Pseudomonadota</taxon>
        <taxon>Alphaproteobacteria</taxon>
        <taxon>Rickettsiales</taxon>
        <taxon>Anaplasmataceae</taxon>
        <taxon>Ehrlichia</taxon>
    </lineage>
</organism>